<protein>
    <submittedName>
        <fullName evidence="2">Uncharacterized protein</fullName>
    </submittedName>
</protein>
<feature type="region of interest" description="Disordered" evidence="1">
    <location>
        <begin position="1"/>
        <end position="50"/>
    </location>
</feature>
<dbReference type="OrthoDB" id="10265409at2759"/>
<dbReference type="Proteomes" id="UP000631114">
    <property type="component" value="Unassembled WGS sequence"/>
</dbReference>
<keyword evidence="3" id="KW-1185">Reference proteome</keyword>
<name>A0A835HGS8_9MAGN</name>
<dbReference type="EMBL" id="JADFTS010000007">
    <property type="protein sequence ID" value="KAF9597873.1"/>
    <property type="molecule type" value="Genomic_DNA"/>
</dbReference>
<dbReference type="PANTHER" id="PTHR13677">
    <property type="entry name" value="LD41638P"/>
    <property type="match status" value="1"/>
</dbReference>
<organism evidence="2 3">
    <name type="scientific">Coptis chinensis</name>
    <dbReference type="NCBI Taxonomy" id="261450"/>
    <lineage>
        <taxon>Eukaryota</taxon>
        <taxon>Viridiplantae</taxon>
        <taxon>Streptophyta</taxon>
        <taxon>Embryophyta</taxon>
        <taxon>Tracheophyta</taxon>
        <taxon>Spermatophyta</taxon>
        <taxon>Magnoliopsida</taxon>
        <taxon>Ranunculales</taxon>
        <taxon>Ranunculaceae</taxon>
        <taxon>Coptidoideae</taxon>
        <taxon>Coptis</taxon>
    </lineage>
</organism>
<dbReference type="GO" id="GO:0055037">
    <property type="term" value="C:recycling endosome"/>
    <property type="evidence" value="ECO:0007669"/>
    <property type="project" value="TreeGrafter"/>
</dbReference>
<reference evidence="2 3" key="1">
    <citation type="submission" date="2020-10" db="EMBL/GenBank/DDBJ databases">
        <title>The Coptis chinensis genome and diversification of protoberbering-type alkaloids.</title>
        <authorList>
            <person name="Wang B."/>
            <person name="Shu S."/>
            <person name="Song C."/>
            <person name="Liu Y."/>
        </authorList>
    </citation>
    <scope>NUCLEOTIDE SEQUENCE [LARGE SCALE GENOMIC DNA]</scope>
    <source>
        <strain evidence="2">HL-2020</strain>
        <tissue evidence="2">Leaf</tissue>
    </source>
</reference>
<comment type="caution">
    <text evidence="2">The sequence shown here is derived from an EMBL/GenBank/DDBJ whole genome shotgun (WGS) entry which is preliminary data.</text>
</comment>
<dbReference type="InterPro" id="IPR024224">
    <property type="entry name" value="DENND6"/>
</dbReference>
<accession>A0A835HGS8</accession>
<evidence type="ECO:0000313" key="3">
    <source>
        <dbReference type="Proteomes" id="UP000631114"/>
    </source>
</evidence>
<dbReference type="AlphaFoldDB" id="A0A835HGS8"/>
<sequence>MTAEQQSINRERRREYYRRRKNASTGERVKLDHDRPQEGPTNFKGPNQLPSQGECIQGVDQISQHSGVTIVEYDVNINHLLSLLRQHIESEFSRFTGNYLPVTLEVDGRTFRVNIVGNPDPNSSRLAVTPKSSFSGKTFSKLEGRLFGAHIVQQPNRILAIPNRLIDEDVPKGWESMPVVNNEILRRYFLELTTNFLAPFGPYLRATMPFEGASPFFDPPPPPTFNL</sequence>
<evidence type="ECO:0000313" key="2">
    <source>
        <dbReference type="EMBL" id="KAF9597873.1"/>
    </source>
</evidence>
<dbReference type="GO" id="GO:0005085">
    <property type="term" value="F:guanyl-nucleotide exchange factor activity"/>
    <property type="evidence" value="ECO:0007669"/>
    <property type="project" value="InterPro"/>
</dbReference>
<evidence type="ECO:0000256" key="1">
    <source>
        <dbReference type="SAM" id="MobiDB-lite"/>
    </source>
</evidence>
<dbReference type="PANTHER" id="PTHR13677:SF0">
    <property type="entry name" value="LD41638P"/>
    <property type="match status" value="1"/>
</dbReference>
<feature type="compositionally biased region" description="Basic and acidic residues" evidence="1">
    <location>
        <begin position="27"/>
        <end position="37"/>
    </location>
</feature>
<gene>
    <name evidence="2" type="ORF">IFM89_021958</name>
</gene>
<proteinExistence type="predicted"/>